<evidence type="ECO:0000313" key="3">
    <source>
        <dbReference type="Proteomes" id="UP000326505"/>
    </source>
</evidence>
<gene>
    <name evidence="2" type="ORF">CP982_39645</name>
</gene>
<sequence>MRGPACLAGDAEAGGGRDGGAGGGAGRPAFTTSRTSSAAMSDRTPVKACASRARRQPRDTAQGDPLSLAMRQGMSASAAGQCRGCSGSGRRGAVLAGAVPHGGGPGGGSCGWWSRLGWVSQSALIHFSYTGEAQGT</sequence>
<feature type="region of interest" description="Disordered" evidence="1">
    <location>
        <begin position="1"/>
        <end position="74"/>
    </location>
</feature>
<dbReference type="KEGG" id="sspb:CP982_39645"/>
<organism evidence="2 3">
    <name type="scientific">Streptomyces spectabilis</name>
    <dbReference type="NCBI Taxonomy" id="68270"/>
    <lineage>
        <taxon>Bacteria</taxon>
        <taxon>Bacillati</taxon>
        <taxon>Actinomycetota</taxon>
        <taxon>Actinomycetes</taxon>
        <taxon>Kitasatosporales</taxon>
        <taxon>Streptomycetaceae</taxon>
        <taxon>Streptomyces</taxon>
    </lineage>
</organism>
<evidence type="ECO:0000256" key="1">
    <source>
        <dbReference type="SAM" id="MobiDB-lite"/>
    </source>
</evidence>
<protein>
    <submittedName>
        <fullName evidence="2">Uncharacterized protein</fullName>
    </submittedName>
</protein>
<dbReference type="EMBL" id="CP023690">
    <property type="protein sequence ID" value="QEV64061.1"/>
    <property type="molecule type" value="Genomic_DNA"/>
</dbReference>
<feature type="compositionally biased region" description="Gly residues" evidence="1">
    <location>
        <begin position="12"/>
        <end position="26"/>
    </location>
</feature>
<reference evidence="2 3" key="1">
    <citation type="submission" date="2017-09" db="EMBL/GenBank/DDBJ databases">
        <authorList>
            <person name="Lee N."/>
            <person name="Cho B.-K."/>
        </authorList>
    </citation>
    <scope>NUCLEOTIDE SEQUENCE [LARGE SCALE GENOMIC DNA]</scope>
    <source>
        <strain evidence="2 3">ATCC 27465</strain>
    </source>
</reference>
<dbReference type="Proteomes" id="UP000326505">
    <property type="component" value="Chromosome"/>
</dbReference>
<evidence type="ECO:0000313" key="2">
    <source>
        <dbReference type="EMBL" id="QEV64061.1"/>
    </source>
</evidence>
<feature type="compositionally biased region" description="Polar residues" evidence="1">
    <location>
        <begin position="30"/>
        <end position="39"/>
    </location>
</feature>
<accession>A0A5P2XHN8</accession>
<name>A0A5P2XHN8_STRST</name>
<dbReference type="AlphaFoldDB" id="A0A5P2XHN8"/>
<proteinExistence type="predicted"/>